<name>A0ABY8KMV5_9BACI</name>
<dbReference type="RefSeq" id="WP_279495711.1">
    <property type="nucleotide sequence ID" value="NZ_CP122283.1"/>
</dbReference>
<keyword evidence="4" id="KW-1185">Reference proteome</keyword>
<protein>
    <submittedName>
        <fullName evidence="3">Phage antirepressor KilAC domain-containing protein</fullName>
    </submittedName>
</protein>
<feature type="coiled-coil region" evidence="1">
    <location>
        <begin position="128"/>
        <end position="155"/>
    </location>
</feature>
<dbReference type="InterPro" id="IPR005039">
    <property type="entry name" value="Ant_C"/>
</dbReference>
<dbReference type="InterPro" id="IPR003497">
    <property type="entry name" value="BRO_N_domain"/>
</dbReference>
<sequence length="279" mass="32615">MNLILVQSRAFNSVVCDLWQNENGDVFMTRKQIGEALEYSEPETAIRKIHKRHEERLDQFSVQTKLVGTDGKQYETFIYNEKGIYEVIRKSQQPKADEFYDFVYDLLESLRKGELKIVQTQPQLPTNYKEALLALVKEVEKNEQLEIEKQMYQQQVDDMQPIVTYVDEVLKCTDLLLTSQIAEDYGMSAYALNKLLNEHGIQYSLNKQWLLYSKFKGQGYTKSETKEYKKPDGSTGVRLHTKWTQKGRLFLYETLKAKGILPTMERMKLKLIEGNKQLA</sequence>
<evidence type="ECO:0000313" key="4">
    <source>
        <dbReference type="Proteomes" id="UP001244564"/>
    </source>
</evidence>
<dbReference type="EMBL" id="CP122283">
    <property type="protein sequence ID" value="WGF40292.1"/>
    <property type="molecule type" value="Genomic_DNA"/>
</dbReference>
<proteinExistence type="predicted"/>
<accession>A0ABY8KMV5</accession>
<dbReference type="Pfam" id="PF02498">
    <property type="entry name" value="Bro-N"/>
    <property type="match status" value="1"/>
</dbReference>
<feature type="domain" description="Bro-N" evidence="2">
    <location>
        <begin position="3"/>
        <end position="114"/>
    </location>
</feature>
<evidence type="ECO:0000313" key="3">
    <source>
        <dbReference type="EMBL" id="WGF40292.1"/>
    </source>
</evidence>
<keyword evidence="1" id="KW-0175">Coiled coil</keyword>
<dbReference type="PROSITE" id="PS51750">
    <property type="entry name" value="BRO_N"/>
    <property type="match status" value="1"/>
</dbReference>
<dbReference type="Pfam" id="PF03374">
    <property type="entry name" value="ANT"/>
    <property type="match status" value="1"/>
</dbReference>
<evidence type="ECO:0000259" key="2">
    <source>
        <dbReference type="PROSITE" id="PS51750"/>
    </source>
</evidence>
<gene>
    <name evidence="3" type="ORF">QBO96_08470</name>
</gene>
<dbReference type="SMART" id="SM01040">
    <property type="entry name" value="Bro-N"/>
    <property type="match status" value="1"/>
</dbReference>
<organism evidence="3 4">
    <name type="scientific">Lysinibacillus capsici</name>
    <dbReference type="NCBI Taxonomy" id="2115968"/>
    <lineage>
        <taxon>Bacteria</taxon>
        <taxon>Bacillati</taxon>
        <taxon>Bacillota</taxon>
        <taxon>Bacilli</taxon>
        <taxon>Bacillales</taxon>
        <taxon>Bacillaceae</taxon>
        <taxon>Lysinibacillus</taxon>
    </lineage>
</organism>
<evidence type="ECO:0000256" key="1">
    <source>
        <dbReference type="SAM" id="Coils"/>
    </source>
</evidence>
<reference evidence="3 4" key="1">
    <citation type="submission" date="2023-04" db="EMBL/GenBank/DDBJ databases">
        <title>Genomic of Lysinibacillus capsici TSBLM.</title>
        <authorList>
            <person name="Hu X.S."/>
            <person name="Yu C.H."/>
        </authorList>
    </citation>
    <scope>NUCLEOTIDE SEQUENCE [LARGE SCALE GENOMIC DNA]</scope>
    <source>
        <strain evidence="3 4">TSBLM</strain>
    </source>
</reference>
<dbReference type="Proteomes" id="UP001244564">
    <property type="component" value="Chromosome"/>
</dbReference>